<evidence type="ECO:0000256" key="2">
    <source>
        <dbReference type="ARBA" id="ARBA00022833"/>
    </source>
</evidence>
<feature type="region of interest" description="Disordered" evidence="5">
    <location>
        <begin position="253"/>
        <end position="287"/>
    </location>
</feature>
<dbReference type="PANTHER" id="PTHR14609:SF1">
    <property type="entry name" value="ORC UBIQUITIN LIGASE 1"/>
    <property type="match status" value="1"/>
</dbReference>
<feature type="compositionally biased region" description="Low complexity" evidence="5">
    <location>
        <begin position="634"/>
        <end position="661"/>
    </location>
</feature>
<reference evidence="7" key="1">
    <citation type="journal article" date="2023" name="G3 (Bethesda)">
        <title>A reference genome for the long-term kleptoplast-retaining sea slug Elysia crispata morphotype clarki.</title>
        <authorList>
            <person name="Eastman K.E."/>
            <person name="Pendleton A.L."/>
            <person name="Shaikh M.A."/>
            <person name="Suttiyut T."/>
            <person name="Ogas R."/>
            <person name="Tomko P."/>
            <person name="Gavelis G."/>
            <person name="Widhalm J.R."/>
            <person name="Wisecaver J.H."/>
        </authorList>
    </citation>
    <scope>NUCLEOTIDE SEQUENCE</scope>
    <source>
        <strain evidence="7">ECLA1</strain>
    </source>
</reference>
<dbReference type="EMBL" id="JAWDGP010000364">
    <property type="protein sequence ID" value="KAK3801141.1"/>
    <property type="molecule type" value="Genomic_DNA"/>
</dbReference>
<feature type="compositionally biased region" description="Basic and acidic residues" evidence="5">
    <location>
        <begin position="128"/>
        <end position="138"/>
    </location>
</feature>
<evidence type="ECO:0000256" key="1">
    <source>
        <dbReference type="ARBA" id="ARBA00022771"/>
    </source>
</evidence>
<keyword evidence="1 3" id="KW-0863">Zinc-finger</keyword>
<dbReference type="Pfam" id="PF13923">
    <property type="entry name" value="zf-C3HC4_2"/>
    <property type="match status" value="1"/>
</dbReference>
<dbReference type="AlphaFoldDB" id="A0AAE1B996"/>
<dbReference type="GO" id="GO:0004842">
    <property type="term" value="F:ubiquitin-protein transferase activity"/>
    <property type="evidence" value="ECO:0007669"/>
    <property type="project" value="InterPro"/>
</dbReference>
<dbReference type="PANTHER" id="PTHR14609">
    <property type="entry name" value="RING FINGER PROTEIN 219"/>
    <property type="match status" value="1"/>
</dbReference>
<dbReference type="InterPro" id="IPR035691">
    <property type="entry name" value="OBI1_RING-HC"/>
</dbReference>
<dbReference type="Proteomes" id="UP001283361">
    <property type="component" value="Unassembled WGS sequence"/>
</dbReference>
<dbReference type="GO" id="GO:0006275">
    <property type="term" value="P:regulation of DNA replication"/>
    <property type="evidence" value="ECO:0007669"/>
    <property type="project" value="InterPro"/>
</dbReference>
<accession>A0AAE1B996</accession>
<dbReference type="InterPro" id="IPR013083">
    <property type="entry name" value="Znf_RING/FYVE/PHD"/>
</dbReference>
<dbReference type="SMART" id="SM00184">
    <property type="entry name" value="RING"/>
    <property type="match status" value="1"/>
</dbReference>
<feature type="compositionally biased region" description="Low complexity" evidence="5">
    <location>
        <begin position="759"/>
        <end position="770"/>
    </location>
</feature>
<dbReference type="CDD" id="cd16562">
    <property type="entry name" value="RING-HC_RNF219"/>
    <property type="match status" value="1"/>
</dbReference>
<keyword evidence="4" id="KW-0175">Coiled coil</keyword>
<feature type="compositionally biased region" description="Basic and acidic residues" evidence="5">
    <location>
        <begin position="396"/>
        <end position="406"/>
    </location>
</feature>
<feature type="region of interest" description="Disordered" evidence="5">
    <location>
        <begin position="749"/>
        <end position="777"/>
    </location>
</feature>
<gene>
    <name evidence="7" type="ORF">RRG08_006861</name>
</gene>
<keyword evidence="2" id="KW-0862">Zinc</keyword>
<feature type="region of interest" description="Disordered" evidence="5">
    <location>
        <begin position="509"/>
        <end position="581"/>
    </location>
</feature>
<feature type="compositionally biased region" description="Low complexity" evidence="5">
    <location>
        <begin position="139"/>
        <end position="157"/>
    </location>
</feature>
<evidence type="ECO:0000256" key="5">
    <source>
        <dbReference type="SAM" id="MobiDB-lite"/>
    </source>
</evidence>
<evidence type="ECO:0000256" key="4">
    <source>
        <dbReference type="SAM" id="Coils"/>
    </source>
</evidence>
<dbReference type="GO" id="GO:0006513">
    <property type="term" value="P:protein monoubiquitination"/>
    <property type="evidence" value="ECO:0007669"/>
    <property type="project" value="InterPro"/>
</dbReference>
<feature type="domain" description="RING-type" evidence="6">
    <location>
        <begin position="22"/>
        <end position="60"/>
    </location>
</feature>
<evidence type="ECO:0000313" key="8">
    <source>
        <dbReference type="Proteomes" id="UP001283361"/>
    </source>
</evidence>
<feature type="compositionally biased region" description="Basic and acidic residues" evidence="5">
    <location>
        <begin position="373"/>
        <end position="383"/>
    </location>
</feature>
<keyword evidence="8" id="KW-1185">Reference proteome</keyword>
<feature type="compositionally biased region" description="Polar residues" evidence="5">
    <location>
        <begin position="270"/>
        <end position="287"/>
    </location>
</feature>
<evidence type="ECO:0000256" key="3">
    <source>
        <dbReference type="PROSITE-ProRule" id="PRU00175"/>
    </source>
</evidence>
<dbReference type="GO" id="GO:0008270">
    <property type="term" value="F:zinc ion binding"/>
    <property type="evidence" value="ECO:0007669"/>
    <property type="project" value="UniProtKB-KW"/>
</dbReference>
<organism evidence="7 8">
    <name type="scientific">Elysia crispata</name>
    <name type="common">lettuce slug</name>
    <dbReference type="NCBI Taxonomy" id="231223"/>
    <lineage>
        <taxon>Eukaryota</taxon>
        <taxon>Metazoa</taxon>
        <taxon>Spiralia</taxon>
        <taxon>Lophotrochozoa</taxon>
        <taxon>Mollusca</taxon>
        <taxon>Gastropoda</taxon>
        <taxon>Heterobranchia</taxon>
        <taxon>Euthyneura</taxon>
        <taxon>Panpulmonata</taxon>
        <taxon>Sacoglossa</taxon>
        <taxon>Placobranchoidea</taxon>
        <taxon>Plakobranchidae</taxon>
        <taxon>Elysia</taxon>
    </lineage>
</organism>
<feature type="compositionally biased region" description="Polar residues" evidence="5">
    <location>
        <begin position="712"/>
        <end position="728"/>
    </location>
</feature>
<feature type="region of interest" description="Disordered" evidence="5">
    <location>
        <begin position="620"/>
        <end position="728"/>
    </location>
</feature>
<dbReference type="PROSITE" id="PS50089">
    <property type="entry name" value="ZF_RING_2"/>
    <property type="match status" value="1"/>
</dbReference>
<evidence type="ECO:0000313" key="7">
    <source>
        <dbReference type="EMBL" id="KAK3801141.1"/>
    </source>
</evidence>
<evidence type="ECO:0000259" key="6">
    <source>
        <dbReference type="PROSITE" id="PS50089"/>
    </source>
</evidence>
<comment type="caution">
    <text evidence="7">The sequence shown here is derived from an EMBL/GenBank/DDBJ whole genome shotgun (WGS) entry which is preliminary data.</text>
</comment>
<protein>
    <recommendedName>
        <fullName evidence="6">RING-type domain-containing protein</fullName>
    </recommendedName>
</protein>
<feature type="region of interest" description="Disordered" evidence="5">
    <location>
        <begin position="127"/>
        <end position="158"/>
    </location>
</feature>
<dbReference type="InterPro" id="IPR039209">
    <property type="entry name" value="OBI1"/>
</dbReference>
<feature type="region of interest" description="Disordered" evidence="5">
    <location>
        <begin position="342"/>
        <end position="479"/>
    </location>
</feature>
<feature type="compositionally biased region" description="Basic and acidic residues" evidence="5">
    <location>
        <begin position="347"/>
        <end position="363"/>
    </location>
</feature>
<feature type="coiled-coil region" evidence="4">
    <location>
        <begin position="92"/>
        <end position="126"/>
    </location>
</feature>
<feature type="compositionally biased region" description="Polar residues" evidence="5">
    <location>
        <begin position="665"/>
        <end position="689"/>
    </location>
</feature>
<feature type="compositionally biased region" description="Polar residues" evidence="5">
    <location>
        <begin position="536"/>
        <end position="548"/>
    </location>
</feature>
<proteinExistence type="predicted"/>
<feature type="compositionally biased region" description="Basic residues" evidence="5">
    <location>
        <begin position="512"/>
        <end position="522"/>
    </location>
</feature>
<sequence>MASQTETDRRQPPVSFTLPISCQVCLGKVKQPVVCPNLHVFCERCLEVWLRRNNQCPSCRAVLGPDNPAKHIIGGQAEEEHPTRQSCPELRRARFDLLYLEYEDQIEQLKKENLILRTENNILVSQVKEGEKTKENGKTDAAGGSSGNKSSNPDGPSLLMLTRNLQEAQKLYSNIKNDMARMKQENGKMKDENMALTRENENLRLELTQRSPKKFGRYTVATLETKVSEQEKQIRQLTKALERSDAYIEELQKKVERSDSNSGDSGRDTCATSTTFSQGRSQLADSQATTNLKTFNFTTGAGEKQNQRRSLESFSFRVNEPLPSDKARRLLFGKVFVDEPPSTKTAKQKEIERSKNSCEENHEYAVTSSNQELLRKTREKSHPVPDSILKTHTSASKREASYRSENMDMNEEGETPRRVHFDISPPRSRATEESASFDLELPSPMDRSTSIPRADLPSDSKHAGPATIGMKEESEWEDSEFDIKVKDLLRKNAQTLKRSGSLETVFSQGIHSAKKSNKGQKGKIKEIGSPAGKSLKVTNPDANDSSRLSVPDMGSGNPISDFSGTEDADTDMKPSEDLNFSMTPELSDCLKLMDKAERNMVSGASSGRAFALPSNNVLPPRPSSVPPHLGKPLVSSAVMSSSNHHSAGFSASTTGTGTSKGWEQQFYSSLRTNPYKQPSNGGSHLSQQESFPPFSSFGKFEPLDDEYGGVSSGASHFSSQPNSMNQDRNKSQFSMQFNSINQDRSKSMHNYLARPPSPSFNFSSSQKHSFQASDSNQFNSRTSFATPSLLQSAGSSKTSSTLPNKFIIPGSSSTLSSNVSAASSSSLFSSLPTTSFSFTPMVSHSSSTTTDVFKFSTSSNSHFPSSFGRIGGNS</sequence>
<name>A0AAE1B996_9GAST</name>
<dbReference type="Gene3D" id="3.30.40.10">
    <property type="entry name" value="Zinc/RING finger domain, C3HC4 (zinc finger)"/>
    <property type="match status" value="1"/>
</dbReference>
<dbReference type="InterPro" id="IPR001841">
    <property type="entry name" value="Znf_RING"/>
</dbReference>
<keyword evidence="1 3" id="KW-0479">Metal-binding</keyword>
<dbReference type="SUPFAM" id="SSF57850">
    <property type="entry name" value="RING/U-box"/>
    <property type="match status" value="1"/>
</dbReference>